<dbReference type="EMBL" id="BPLF01000002">
    <property type="protein sequence ID" value="GIX63231.1"/>
    <property type="molecule type" value="Genomic_DNA"/>
</dbReference>
<protein>
    <submittedName>
        <fullName evidence="2">Variant erythrocyte surface antigen-1 family protein</fullName>
    </submittedName>
</protein>
<organism evidence="2 3">
    <name type="scientific">Babesia caballi</name>
    <dbReference type="NCBI Taxonomy" id="5871"/>
    <lineage>
        <taxon>Eukaryota</taxon>
        <taxon>Sar</taxon>
        <taxon>Alveolata</taxon>
        <taxon>Apicomplexa</taxon>
        <taxon>Aconoidasida</taxon>
        <taxon>Piroplasmida</taxon>
        <taxon>Babesiidae</taxon>
        <taxon>Babesia</taxon>
    </lineage>
</organism>
<reference evidence="2 3" key="1">
    <citation type="submission" date="2021-06" db="EMBL/GenBank/DDBJ databases">
        <title>Genome sequence of Babesia caballi.</title>
        <authorList>
            <person name="Yamagishi J."/>
            <person name="Kidaka T."/>
            <person name="Ochi A."/>
        </authorList>
    </citation>
    <scope>NUCLEOTIDE SEQUENCE [LARGE SCALE GENOMIC DNA]</scope>
    <source>
        <strain evidence="2">USDA-D6B2</strain>
    </source>
</reference>
<evidence type="ECO:0000313" key="2">
    <source>
        <dbReference type="EMBL" id="GIX63231.1"/>
    </source>
</evidence>
<dbReference type="InterPro" id="IPR024751">
    <property type="entry name" value="VESA1"/>
</dbReference>
<name>A0AAV4LTS2_BABCB</name>
<keyword evidence="1" id="KW-1133">Transmembrane helix</keyword>
<keyword evidence="1" id="KW-0472">Membrane</keyword>
<dbReference type="RefSeq" id="XP_067715300.1">
    <property type="nucleotide sequence ID" value="XM_067859199.1"/>
</dbReference>
<sequence length="1124" mass="124633">MPSSHFCLSTPIDLISDCPSNLKEAIDWILRVTGKDGQDTSQQGQQAIKALSTQVKELLEKVKGADTGLSAQMDKVIGALDNGSGNTGLIGKLADGHQQIIGYNGKTFSGVNTTGQITGAGIAPSNMATHRLCDATIAFTIGVLEECKGKTDSQYRGRIDGVIKTLHGKYGTGTKGLKEVATKVQSELKQVNGSNVRGFVQQIGGAFHTYLNNLSKDSAQNVAQKVGEYLNSVLKGNSNWTKTSGVDGKLQQLVTGDNNTYDANKLGNKIGDVEKTIRTKVGGRIDYLTPVLQAGKRAFIWQLQKRNYESRYKGVSIDNINASTHAKIFLSCLPLIFNNLSYFYWQCRDGGQWQNQNLTGGSLSPFMEVNWFRNSYMNENMTGTIVVKNVMNARFPELQTAASATQHKSYSDFLKSFRSKGEQTWKGAPQISDTNYLSGLYILCSCYFQCQQIKSAEKTSRGPKTIREMLYFLAALQFSPQYDEFDRYVTSHFKTLLGKQSEDSTADSELKLQVADSGKTSQGTDTLSAADLKSHLASTFLLPPAFISVIQGPGDSKDPWLHSLFSNSQFNLSIPSSGTGLFNALSNYAYALQFQLSFLYIQCRNTYTVECGWRDCRFGKDINNGVKTPVLSHICNGYECKDATCQHKGSNTSCTHNKYDDTTNSCGQGSPSPLQAFLTDQLRGFSRGHPSDPSSHLATCSGPMCHVPMGFSRALTKDPNATGWYIYYLLDHFCSRPYSPLRQLCEKLGCLTKRTPMTLGDVFGFIWTLNYQLFNNAEILNKLKEALSSNHYSVQDFMEKLKQSVPTLKPSPENSGLVKSLQTMAPVIPFLYQLFRINTDDFLPVTLFNLAQHCHKWDSNQYKHESHLSGQPCPNPNDLWSLYQPVSAAPIGGGTTDSQSACRNAQCGGYLSPLTHSAGATYAPVHASVYLSWLAYLTDDFHEWFQNLLDEFQNIDCSKTGCSKPSASACNHYAGQHGSDQSCSCDSVVHCGGVLPLLYRYGFTFHNAYSLKGGMHGSDQTKRSCQQFHDQLSAVLAHSENTPLFKLLTTIDDFLYLFRFYFVYNLFTFWIMYLCIVLYIYFLRVDLLHIRSHMHLPSSHSVAPIAPLTTGKAADLTKLKYFIS</sequence>
<gene>
    <name evidence="2" type="ORF">BcabD6B2_26660</name>
</gene>
<dbReference type="GeneID" id="94194712"/>
<feature type="transmembrane region" description="Helical" evidence="1">
    <location>
        <begin position="1061"/>
        <end position="1082"/>
    </location>
</feature>
<accession>A0AAV4LTS2</accession>
<evidence type="ECO:0000256" key="1">
    <source>
        <dbReference type="SAM" id="Phobius"/>
    </source>
</evidence>
<keyword evidence="3" id="KW-1185">Reference proteome</keyword>
<keyword evidence="1" id="KW-0812">Transmembrane</keyword>
<evidence type="ECO:0000313" key="3">
    <source>
        <dbReference type="Proteomes" id="UP001497744"/>
    </source>
</evidence>
<dbReference type="Pfam" id="PF12785">
    <property type="entry name" value="VESA1_N"/>
    <property type="match status" value="1"/>
</dbReference>
<dbReference type="Proteomes" id="UP001497744">
    <property type="component" value="Unassembled WGS sequence"/>
</dbReference>
<proteinExistence type="predicted"/>
<dbReference type="AlphaFoldDB" id="A0AAV4LTS2"/>
<comment type="caution">
    <text evidence="2">The sequence shown here is derived from an EMBL/GenBank/DDBJ whole genome shotgun (WGS) entry which is preliminary data.</text>
</comment>